<keyword evidence="5" id="KW-1133">Transmembrane helix</keyword>
<dbReference type="AlphaFoldDB" id="A0A1H5WU45"/>
<evidence type="ECO:0000259" key="6">
    <source>
        <dbReference type="PROSITE" id="PS50111"/>
    </source>
</evidence>
<evidence type="ECO:0000256" key="2">
    <source>
        <dbReference type="ARBA" id="ARBA00029447"/>
    </source>
</evidence>
<organism evidence="7 8">
    <name type="scientific">Bryocella elongata</name>
    <dbReference type="NCBI Taxonomy" id="863522"/>
    <lineage>
        <taxon>Bacteria</taxon>
        <taxon>Pseudomonadati</taxon>
        <taxon>Acidobacteriota</taxon>
        <taxon>Terriglobia</taxon>
        <taxon>Terriglobales</taxon>
        <taxon>Acidobacteriaceae</taxon>
        <taxon>Bryocella</taxon>
    </lineage>
</organism>
<evidence type="ECO:0000256" key="1">
    <source>
        <dbReference type="ARBA" id="ARBA00022481"/>
    </source>
</evidence>
<feature type="domain" description="Methyl-accepting transducer" evidence="6">
    <location>
        <begin position="102"/>
        <end position="331"/>
    </location>
</feature>
<dbReference type="Proteomes" id="UP000236728">
    <property type="component" value="Unassembled WGS sequence"/>
</dbReference>
<dbReference type="PANTHER" id="PTHR43531:SF14">
    <property type="entry name" value="METHYL-ACCEPTING CHEMOTAXIS PROTEIN I-RELATED"/>
    <property type="match status" value="1"/>
</dbReference>
<keyword evidence="5" id="KW-0472">Membrane</keyword>
<dbReference type="GO" id="GO:0007165">
    <property type="term" value="P:signal transduction"/>
    <property type="evidence" value="ECO:0007669"/>
    <property type="project" value="UniProtKB-KW"/>
</dbReference>
<gene>
    <name evidence="7" type="ORF">SAMN05421819_1744</name>
</gene>
<feature type="region of interest" description="Disordered" evidence="4">
    <location>
        <begin position="296"/>
        <end position="327"/>
    </location>
</feature>
<dbReference type="Pfam" id="PF00015">
    <property type="entry name" value="MCPsignal"/>
    <property type="match status" value="1"/>
</dbReference>
<keyword evidence="5" id="KW-0812">Transmembrane</keyword>
<accession>A0A1H5WU45</accession>
<dbReference type="EMBL" id="FNVA01000002">
    <property type="protein sequence ID" value="SEG02988.1"/>
    <property type="molecule type" value="Genomic_DNA"/>
</dbReference>
<dbReference type="InterPro" id="IPR051310">
    <property type="entry name" value="MCP_chemotaxis"/>
</dbReference>
<dbReference type="SUPFAM" id="SSF58104">
    <property type="entry name" value="Methyl-accepting chemotaxis protein (MCP) signaling domain"/>
    <property type="match status" value="1"/>
</dbReference>
<name>A0A1H5WU45_9BACT</name>
<dbReference type="InterPro" id="IPR004089">
    <property type="entry name" value="MCPsignal_dom"/>
</dbReference>
<keyword evidence="8" id="KW-1185">Reference proteome</keyword>
<proteinExistence type="inferred from homology"/>
<sequence length="374" mass="38624">MLVANWTLRAKMLSMVTLVAAVGTALGMLAFLLATGLQIQGQAAGGGLLDPIALAVSQHAGVVKIAVVLLVLCGTVAGPGSLWFVVQIESGLRGVVDELSQGAAYVAEAATQVSQSSQQLAQTATQSSAAIEETSAATHQVNTLTLRNAESAAKALAVVDEATAKAVDSGQAISECVQAMNAIRDSSAEIQKIIDVIDKIAFQTNILALNAAVEAARAGEQGLGFAVVADEVRTLAHRSADAATETAALIQRSIGLALSGSSRTETLLDASSRCNSAFERVGELVREIATACSEQRDGMSGVSGSMDELSQATQNGAAHSEETAAAAEELNSQSFALQHLARVLERMVQGGSGVAQEDENFNLRQAGEMRMMQS</sequence>
<evidence type="ECO:0000313" key="8">
    <source>
        <dbReference type="Proteomes" id="UP000236728"/>
    </source>
</evidence>
<evidence type="ECO:0000256" key="5">
    <source>
        <dbReference type="SAM" id="Phobius"/>
    </source>
</evidence>
<evidence type="ECO:0000256" key="4">
    <source>
        <dbReference type="SAM" id="MobiDB-lite"/>
    </source>
</evidence>
<dbReference type="GO" id="GO:0004888">
    <property type="term" value="F:transmembrane signaling receptor activity"/>
    <property type="evidence" value="ECO:0007669"/>
    <property type="project" value="InterPro"/>
</dbReference>
<dbReference type="PANTHER" id="PTHR43531">
    <property type="entry name" value="PROTEIN ICFG"/>
    <property type="match status" value="1"/>
</dbReference>
<dbReference type="SMART" id="SM00283">
    <property type="entry name" value="MA"/>
    <property type="match status" value="1"/>
</dbReference>
<dbReference type="GO" id="GO:0006935">
    <property type="term" value="P:chemotaxis"/>
    <property type="evidence" value="ECO:0007669"/>
    <property type="project" value="InterPro"/>
</dbReference>
<evidence type="ECO:0000313" key="7">
    <source>
        <dbReference type="EMBL" id="SEG02988.1"/>
    </source>
</evidence>
<evidence type="ECO:0000256" key="3">
    <source>
        <dbReference type="PROSITE-ProRule" id="PRU00284"/>
    </source>
</evidence>
<dbReference type="PRINTS" id="PR00260">
    <property type="entry name" value="CHEMTRNSDUCR"/>
</dbReference>
<protein>
    <submittedName>
        <fullName evidence="7">Methyl-accepting chemotaxis protein</fullName>
    </submittedName>
</protein>
<dbReference type="GO" id="GO:0005886">
    <property type="term" value="C:plasma membrane"/>
    <property type="evidence" value="ECO:0007669"/>
    <property type="project" value="TreeGrafter"/>
</dbReference>
<dbReference type="PROSITE" id="PS50111">
    <property type="entry name" value="CHEMOTAXIS_TRANSDUC_2"/>
    <property type="match status" value="1"/>
</dbReference>
<feature type="transmembrane region" description="Helical" evidence="5">
    <location>
        <begin position="65"/>
        <end position="86"/>
    </location>
</feature>
<keyword evidence="3" id="KW-0807">Transducer</keyword>
<reference evidence="7 8" key="1">
    <citation type="submission" date="2016-10" db="EMBL/GenBank/DDBJ databases">
        <authorList>
            <person name="de Groot N.N."/>
        </authorList>
    </citation>
    <scope>NUCLEOTIDE SEQUENCE [LARGE SCALE GENOMIC DNA]</scope>
    <source>
        <strain evidence="7 8">DSM 22489</strain>
    </source>
</reference>
<comment type="similarity">
    <text evidence="2">Belongs to the methyl-accepting chemotaxis (MCP) protein family.</text>
</comment>
<keyword evidence="1" id="KW-0488">Methylation</keyword>
<dbReference type="InterPro" id="IPR004090">
    <property type="entry name" value="Chemotax_Me-accpt_rcpt"/>
</dbReference>
<dbReference type="Gene3D" id="1.10.287.950">
    <property type="entry name" value="Methyl-accepting chemotaxis protein"/>
    <property type="match status" value="1"/>
</dbReference>